<dbReference type="Proteomes" id="UP001279734">
    <property type="component" value="Unassembled WGS sequence"/>
</dbReference>
<name>A0AAD3T3B5_NEPGR</name>
<evidence type="ECO:0000313" key="1">
    <source>
        <dbReference type="EMBL" id="GMH21866.1"/>
    </source>
</evidence>
<accession>A0AAD3T3B5</accession>
<gene>
    <name evidence="1" type="ORF">Nepgr_023709</name>
</gene>
<comment type="caution">
    <text evidence="1">The sequence shown here is derived from an EMBL/GenBank/DDBJ whole genome shotgun (WGS) entry which is preliminary data.</text>
</comment>
<organism evidence="1 2">
    <name type="scientific">Nepenthes gracilis</name>
    <name type="common">Slender pitcher plant</name>
    <dbReference type="NCBI Taxonomy" id="150966"/>
    <lineage>
        <taxon>Eukaryota</taxon>
        <taxon>Viridiplantae</taxon>
        <taxon>Streptophyta</taxon>
        <taxon>Embryophyta</taxon>
        <taxon>Tracheophyta</taxon>
        <taxon>Spermatophyta</taxon>
        <taxon>Magnoliopsida</taxon>
        <taxon>eudicotyledons</taxon>
        <taxon>Gunneridae</taxon>
        <taxon>Pentapetalae</taxon>
        <taxon>Caryophyllales</taxon>
        <taxon>Nepenthaceae</taxon>
        <taxon>Nepenthes</taxon>
    </lineage>
</organism>
<evidence type="ECO:0000313" key="2">
    <source>
        <dbReference type="Proteomes" id="UP001279734"/>
    </source>
</evidence>
<dbReference type="EMBL" id="BSYO01000023">
    <property type="protein sequence ID" value="GMH21866.1"/>
    <property type="molecule type" value="Genomic_DNA"/>
</dbReference>
<keyword evidence="2" id="KW-1185">Reference proteome</keyword>
<proteinExistence type="predicted"/>
<sequence length="151" mass="17301">MENEDVVIKEDSLRKSQMTLRCAKSAMLLLSLKSSPNILWKTPDHEEEEKEIMVRTIKDLRIELIKARIQSRKMMFCSLAEVNKLLIRPFLNLGFSGPRPIHGTSALDGSFRHSRSSSSWEALVSGRLLPALLPLMLLYYHVNRDRGKVPK</sequence>
<reference evidence="1" key="1">
    <citation type="submission" date="2023-05" db="EMBL/GenBank/DDBJ databases">
        <title>Nepenthes gracilis genome sequencing.</title>
        <authorList>
            <person name="Fukushima K."/>
        </authorList>
    </citation>
    <scope>NUCLEOTIDE SEQUENCE</scope>
    <source>
        <strain evidence="1">SING2019-196</strain>
    </source>
</reference>
<dbReference type="AlphaFoldDB" id="A0AAD3T3B5"/>
<protein>
    <submittedName>
        <fullName evidence="1">Uncharacterized protein</fullName>
    </submittedName>
</protein>